<dbReference type="GO" id="GO:0005524">
    <property type="term" value="F:ATP binding"/>
    <property type="evidence" value="ECO:0007669"/>
    <property type="project" value="InterPro"/>
</dbReference>
<keyword evidence="1" id="KW-0378">Hydrolase</keyword>
<reference evidence="5 6" key="1">
    <citation type="submission" date="2019-11" db="EMBL/GenBank/DDBJ databases">
        <authorList>
            <person name="Zheng R.K."/>
            <person name="Sun C.M."/>
        </authorList>
    </citation>
    <scope>NUCLEOTIDE SEQUENCE [LARGE SCALE GENOMIC DNA]</scope>
    <source>
        <strain evidence="5 6">SRB007</strain>
    </source>
</reference>
<feature type="domain" description="Helicase C-terminal" evidence="4">
    <location>
        <begin position="519"/>
        <end position="671"/>
    </location>
</feature>
<evidence type="ECO:0000313" key="6">
    <source>
        <dbReference type="Proteomes" id="UP000428328"/>
    </source>
</evidence>
<evidence type="ECO:0000313" key="5">
    <source>
        <dbReference type="EMBL" id="QGY40921.1"/>
    </source>
</evidence>
<dbReference type="InterPro" id="IPR014001">
    <property type="entry name" value="Helicase_ATP-bd"/>
</dbReference>
<name>A0A6I6JFH4_9BACT</name>
<dbReference type="CDD" id="cd18793">
    <property type="entry name" value="SF2_C_SNF"/>
    <property type="match status" value="1"/>
</dbReference>
<dbReference type="RefSeq" id="WP_158948684.1">
    <property type="nucleotide sequence ID" value="NZ_CP046400.1"/>
</dbReference>
<dbReference type="Gene3D" id="3.40.50.10810">
    <property type="entry name" value="Tandem AAA-ATPase domain"/>
    <property type="match status" value="1"/>
</dbReference>
<dbReference type="InterPro" id="IPR049730">
    <property type="entry name" value="SNF2/RAD54-like_C"/>
</dbReference>
<dbReference type="PROSITE" id="PS51194">
    <property type="entry name" value="HELICASE_CTER"/>
    <property type="match status" value="1"/>
</dbReference>
<dbReference type="InterPro" id="IPR001650">
    <property type="entry name" value="Helicase_C-like"/>
</dbReference>
<dbReference type="InterPro" id="IPR000330">
    <property type="entry name" value="SNF2_N"/>
</dbReference>
<dbReference type="SMART" id="SM00490">
    <property type="entry name" value="HELICc"/>
    <property type="match status" value="1"/>
</dbReference>
<dbReference type="Pfam" id="PF00176">
    <property type="entry name" value="SNF2-rel_dom"/>
    <property type="match status" value="1"/>
</dbReference>
<dbReference type="Gene3D" id="3.40.50.300">
    <property type="entry name" value="P-loop containing nucleotide triphosphate hydrolases"/>
    <property type="match status" value="1"/>
</dbReference>
<dbReference type="InterPro" id="IPR027417">
    <property type="entry name" value="P-loop_NTPase"/>
</dbReference>
<dbReference type="SUPFAM" id="SSF52540">
    <property type="entry name" value="P-loop containing nucleoside triphosphate hydrolases"/>
    <property type="match status" value="2"/>
</dbReference>
<gene>
    <name evidence="5" type="ORF">GM415_12530</name>
</gene>
<dbReference type="Proteomes" id="UP000428328">
    <property type="component" value="Chromosome"/>
</dbReference>
<dbReference type="AlphaFoldDB" id="A0A6I6JFH4"/>
<dbReference type="PANTHER" id="PTHR45766">
    <property type="entry name" value="DNA ANNEALING HELICASE AND ENDONUCLEASE ZRANB3 FAMILY MEMBER"/>
    <property type="match status" value="1"/>
</dbReference>
<feature type="coiled-coil region" evidence="2">
    <location>
        <begin position="699"/>
        <end position="726"/>
    </location>
</feature>
<accession>A0A6I6JFH4</accession>
<keyword evidence="6" id="KW-1185">Reference proteome</keyword>
<dbReference type="KEGG" id="psel:GM415_12530"/>
<evidence type="ECO:0008006" key="7">
    <source>
        <dbReference type="Google" id="ProtNLM"/>
    </source>
</evidence>
<proteinExistence type="predicted"/>
<dbReference type="GO" id="GO:0016787">
    <property type="term" value="F:hydrolase activity"/>
    <property type="evidence" value="ECO:0007669"/>
    <property type="project" value="UniProtKB-KW"/>
</dbReference>
<dbReference type="Pfam" id="PF00271">
    <property type="entry name" value="Helicase_C"/>
    <property type="match status" value="1"/>
</dbReference>
<protein>
    <recommendedName>
        <fullName evidence="7">Helicase</fullName>
    </recommendedName>
</protein>
<dbReference type="PANTHER" id="PTHR45766:SF6">
    <property type="entry name" value="SWI_SNF-RELATED MATRIX-ASSOCIATED ACTIN-DEPENDENT REGULATOR OF CHROMATIN SUBFAMILY A-LIKE PROTEIN 1"/>
    <property type="match status" value="1"/>
</dbReference>
<dbReference type="SMART" id="SM00487">
    <property type="entry name" value="DEXDc"/>
    <property type="match status" value="1"/>
</dbReference>
<evidence type="ECO:0000256" key="1">
    <source>
        <dbReference type="ARBA" id="ARBA00022801"/>
    </source>
</evidence>
<evidence type="ECO:0000259" key="3">
    <source>
        <dbReference type="PROSITE" id="PS51192"/>
    </source>
</evidence>
<dbReference type="InterPro" id="IPR038718">
    <property type="entry name" value="SNF2-like_sf"/>
</dbReference>
<keyword evidence="2" id="KW-0175">Coiled coil</keyword>
<organism evidence="5 6">
    <name type="scientific">Pseudodesulfovibrio cashew</name>
    <dbReference type="NCBI Taxonomy" id="2678688"/>
    <lineage>
        <taxon>Bacteria</taxon>
        <taxon>Pseudomonadati</taxon>
        <taxon>Thermodesulfobacteriota</taxon>
        <taxon>Desulfovibrionia</taxon>
        <taxon>Desulfovibrionales</taxon>
        <taxon>Desulfovibrionaceae</taxon>
    </lineage>
</organism>
<sequence>MVPPIEPNTRVRLVNDPERTGITTTRFKETSRGLKYQIRFDDNGQHGYQPEYELEVIKDDNEDWDDLLKRKRFGKLSAMRRHLTHIHLNGRLANVVYSMETTNTKYYPHQYKPLLSFLESPSGGLLIADEVGLGKTIEAGLIWTELRARRDARRLLVICPAMLCDKWRDELQFRFGVETTKMGAQELLTELRRDKGVVPDGKGIVCSLEGIRPPSATKRKENPNSTKAKLVDLLESKADEDSLIDLCIIDEAHYLRNPESRSNKLGELIRNVSGSIVLLSATPVNLHSDDLFHLLEIVDPDYFQDKRDFPEVLEANAPLIKARDLIRNSNSSLQMVQSLLDTAAKHRLLVDNRQLATLRSELRDNDSELSMKDRVLIAGRIERVNMLGHVVNRTRKREMPIERVIRKPNIYHVAMADHEEELYWLVTSEIRKYAAMKDISDGFLLASPQRQVSSCMYAAIKGWIDKETSVDELLYGDLGGEAENERESETNEIGPLVRHMIETVLPEVNLQDYWDVDSKFEELIKHLTNHFNTNPNEKIIIFSYFKGTINYLSKRLQEAGFGNMVLYGGVADDKQEYIAKFRNSDTAKVLIASEVASEGVDLQFCTMLINYDLPWNPMKVEQRIGRLDRIGQESESISILNLCHEGTIDHRIVERLHKRLGVFTTSIGELEPILGPVIYQLTSDLVRHDLTPQEIDARLEQTEQAIEQEKRNNEELEKEAPNLLAHGDYILQKVKAARDFRQRISHDDLIAYVKYFLDNYAQGHTFRQIDQSKSTYEIQLPTDVAADYNAYVADKKSSGATRLQSGQPVKCQFANKVHQLTRNLEQISQFHPLIRYISSKLDHEKGIFHPLVSAQIPSLEASGVPQGLYAFALSRWTFKGLRTEEEIRARVRSLQSDELFPADSSLELMNSLRAVGCNWTSASNQSLPQNIEDAIWECIDALEGDYEELSSVKIDENFDRVSFQIQSIENNRARRTKSLTATIEKLGPDSKQTPAFRRQLENHHSRCDVQVETYEKKKNLVRSQDAICCGIVKVS</sequence>
<dbReference type="EMBL" id="CP046400">
    <property type="protein sequence ID" value="QGY40921.1"/>
    <property type="molecule type" value="Genomic_DNA"/>
</dbReference>
<evidence type="ECO:0000256" key="2">
    <source>
        <dbReference type="SAM" id="Coils"/>
    </source>
</evidence>
<evidence type="ECO:0000259" key="4">
    <source>
        <dbReference type="PROSITE" id="PS51194"/>
    </source>
</evidence>
<dbReference type="PROSITE" id="PS51192">
    <property type="entry name" value="HELICASE_ATP_BIND_1"/>
    <property type="match status" value="1"/>
</dbReference>
<feature type="domain" description="Helicase ATP-binding" evidence="3">
    <location>
        <begin position="116"/>
        <end position="301"/>
    </location>
</feature>